<dbReference type="Gene3D" id="3.90.1140.10">
    <property type="entry name" value="Cyclic phosphodiesterase"/>
    <property type="match status" value="1"/>
</dbReference>
<gene>
    <name evidence="1" type="ORF">HF526_18150</name>
</gene>
<sequence>MAQTVRVRLDETAETELTGLRARAAGRGLPVPADRPTVTFAAAATIPAAARAALADELRVLTLPALWLATLGTVAGRDDELVLAAIVDAELLAVHAAVHDALAGRVRSPFAAYLPGSWLPHCVLASDRPAEAFAALYPVHPVRARVVGVEIADSRTGTAEPLFS</sequence>
<reference evidence="1 2" key="1">
    <citation type="submission" date="2020-04" db="EMBL/GenBank/DDBJ databases">
        <authorList>
            <person name="Klaysubun C."/>
            <person name="Duangmal K."/>
            <person name="Lipun K."/>
        </authorList>
    </citation>
    <scope>NUCLEOTIDE SEQUENCE [LARGE SCALE GENOMIC DNA]</scope>
    <source>
        <strain evidence="1 2">K10HN5</strain>
    </source>
</reference>
<keyword evidence="2" id="KW-1185">Reference proteome</keyword>
<comment type="caution">
    <text evidence="1">The sequence shown here is derived from an EMBL/GenBank/DDBJ whole genome shotgun (WGS) entry which is preliminary data.</text>
</comment>
<proteinExistence type="predicted"/>
<dbReference type="GO" id="GO:0016874">
    <property type="term" value="F:ligase activity"/>
    <property type="evidence" value="ECO:0007669"/>
    <property type="project" value="UniProtKB-KW"/>
</dbReference>
<name>A0ABX1SCB9_9PSEU</name>
<evidence type="ECO:0000313" key="1">
    <source>
        <dbReference type="EMBL" id="NMH99218.1"/>
    </source>
</evidence>
<protein>
    <submittedName>
        <fullName evidence="1">2'-5' RNA ligase family protein</fullName>
    </submittedName>
</protein>
<organism evidence="1 2">
    <name type="scientific">Pseudonocardia acidicola</name>
    <dbReference type="NCBI Taxonomy" id="2724939"/>
    <lineage>
        <taxon>Bacteria</taxon>
        <taxon>Bacillati</taxon>
        <taxon>Actinomycetota</taxon>
        <taxon>Actinomycetes</taxon>
        <taxon>Pseudonocardiales</taxon>
        <taxon>Pseudonocardiaceae</taxon>
        <taxon>Pseudonocardia</taxon>
    </lineage>
</organism>
<dbReference type="EMBL" id="JAAXLA010000033">
    <property type="protein sequence ID" value="NMH99218.1"/>
    <property type="molecule type" value="Genomic_DNA"/>
</dbReference>
<keyword evidence="1" id="KW-0436">Ligase</keyword>
<evidence type="ECO:0000313" key="2">
    <source>
        <dbReference type="Proteomes" id="UP000820669"/>
    </source>
</evidence>
<dbReference type="RefSeq" id="WP_169382679.1">
    <property type="nucleotide sequence ID" value="NZ_JAAXLA010000033.1"/>
</dbReference>
<accession>A0ABX1SCB9</accession>
<dbReference type="Proteomes" id="UP000820669">
    <property type="component" value="Unassembled WGS sequence"/>
</dbReference>